<dbReference type="EMBL" id="PVZG01000005">
    <property type="protein sequence ID" value="PRY30218.1"/>
    <property type="molecule type" value="Genomic_DNA"/>
</dbReference>
<evidence type="ECO:0000313" key="1">
    <source>
        <dbReference type="EMBL" id="PRY30218.1"/>
    </source>
</evidence>
<accession>A0A2T0S9X6</accession>
<name>A0A2T0S9X6_9ACTN</name>
<dbReference type="AlphaFoldDB" id="A0A2T0S9X6"/>
<dbReference type="Proteomes" id="UP000239209">
    <property type="component" value="Unassembled WGS sequence"/>
</dbReference>
<sequence length="78" mass="9070">MFQDAGMHLELFHQRAGEERRAAEAYRLARDVWARGRRRQGWWSRPVRRLRPGVPETTRARGYAESTANHDHCAVALA</sequence>
<reference evidence="1 2" key="1">
    <citation type="submission" date="2018-03" db="EMBL/GenBank/DDBJ databases">
        <title>Genomic Encyclopedia of Archaeal and Bacterial Type Strains, Phase II (KMG-II): from individual species to whole genera.</title>
        <authorList>
            <person name="Goeker M."/>
        </authorList>
    </citation>
    <scope>NUCLEOTIDE SEQUENCE [LARGE SCALE GENOMIC DNA]</scope>
    <source>
        <strain evidence="1 2">DSM 45348</strain>
    </source>
</reference>
<organism evidence="1 2">
    <name type="scientific">Pseudosporangium ferrugineum</name>
    <dbReference type="NCBI Taxonomy" id="439699"/>
    <lineage>
        <taxon>Bacteria</taxon>
        <taxon>Bacillati</taxon>
        <taxon>Actinomycetota</taxon>
        <taxon>Actinomycetes</taxon>
        <taxon>Micromonosporales</taxon>
        <taxon>Micromonosporaceae</taxon>
        <taxon>Pseudosporangium</taxon>
    </lineage>
</organism>
<comment type="caution">
    <text evidence="1">The sequence shown here is derived from an EMBL/GenBank/DDBJ whole genome shotgun (WGS) entry which is preliminary data.</text>
</comment>
<evidence type="ECO:0000313" key="2">
    <source>
        <dbReference type="Proteomes" id="UP000239209"/>
    </source>
</evidence>
<proteinExistence type="predicted"/>
<gene>
    <name evidence="1" type="ORF">CLV70_105388</name>
</gene>
<keyword evidence="2" id="KW-1185">Reference proteome</keyword>
<protein>
    <submittedName>
        <fullName evidence="1">Uncharacterized protein</fullName>
    </submittedName>
</protein>